<accession>A0A1J1IXH3</accession>
<evidence type="ECO:0000313" key="2">
    <source>
        <dbReference type="Proteomes" id="UP000183832"/>
    </source>
</evidence>
<proteinExistence type="predicted"/>
<gene>
    <name evidence="1" type="ORF">CLUMA_CG018449</name>
</gene>
<keyword evidence="2" id="KW-1185">Reference proteome</keyword>
<protein>
    <submittedName>
        <fullName evidence="1">CLUMA_CG018449, isoform A</fullName>
    </submittedName>
</protein>
<evidence type="ECO:0000313" key="1">
    <source>
        <dbReference type="EMBL" id="CRL04971.1"/>
    </source>
</evidence>
<dbReference type="AlphaFoldDB" id="A0A1J1IXH3"/>
<name>A0A1J1IXH3_9DIPT</name>
<organism evidence="1 2">
    <name type="scientific">Clunio marinus</name>
    <dbReference type="NCBI Taxonomy" id="568069"/>
    <lineage>
        <taxon>Eukaryota</taxon>
        <taxon>Metazoa</taxon>
        <taxon>Ecdysozoa</taxon>
        <taxon>Arthropoda</taxon>
        <taxon>Hexapoda</taxon>
        <taxon>Insecta</taxon>
        <taxon>Pterygota</taxon>
        <taxon>Neoptera</taxon>
        <taxon>Endopterygota</taxon>
        <taxon>Diptera</taxon>
        <taxon>Nematocera</taxon>
        <taxon>Chironomoidea</taxon>
        <taxon>Chironomidae</taxon>
        <taxon>Clunio</taxon>
    </lineage>
</organism>
<sequence length="62" mass="7083">MVSLSSSVNETTNCHLSDELLRTMIIIITSVSSFHQNERIKIYVFNLKLSHGSVYRISWAIV</sequence>
<dbReference type="EMBL" id="CVRI01000064">
    <property type="protein sequence ID" value="CRL04971.1"/>
    <property type="molecule type" value="Genomic_DNA"/>
</dbReference>
<dbReference type="Proteomes" id="UP000183832">
    <property type="component" value="Unassembled WGS sequence"/>
</dbReference>
<reference evidence="1 2" key="1">
    <citation type="submission" date="2015-04" db="EMBL/GenBank/DDBJ databases">
        <authorList>
            <person name="Syromyatnikov M.Y."/>
            <person name="Popov V.N."/>
        </authorList>
    </citation>
    <scope>NUCLEOTIDE SEQUENCE [LARGE SCALE GENOMIC DNA]</scope>
</reference>